<dbReference type="InterPro" id="IPR052434">
    <property type="entry name" value="Tectonic-like_complex_comp"/>
</dbReference>
<keyword evidence="4" id="KW-1185">Reference proteome</keyword>
<name>A0A553QXW4_9TELE</name>
<dbReference type="PANTHER" id="PTHR20837">
    <property type="entry name" value="CENTROSOMAL PROTEIN-RELATED"/>
    <property type="match status" value="1"/>
</dbReference>
<dbReference type="PANTHER" id="PTHR20837:SF7">
    <property type="entry name" value="COILED-COIL AND C2 DOMAIN-CONTAINING PROTEIN 2A"/>
    <property type="match status" value="1"/>
</dbReference>
<gene>
    <name evidence="3" type="ORF">DNTS_029839</name>
</gene>
<dbReference type="Pfam" id="PF24656">
    <property type="entry name" value="CEPT76_peptidase"/>
    <property type="match status" value="1"/>
</dbReference>
<dbReference type="InterPro" id="IPR056288">
    <property type="entry name" value="CEP76_C"/>
</dbReference>
<dbReference type="GO" id="GO:1905515">
    <property type="term" value="P:non-motile cilium assembly"/>
    <property type="evidence" value="ECO:0007669"/>
    <property type="project" value="TreeGrafter"/>
</dbReference>
<dbReference type="OrthoDB" id="2162143at2759"/>
<sequence>MIDGTFKVSSPPVLLGYSKERSLASEGVYETHRSLSEGTFLSLFITIEPPLVPGDSIREKMKEVKFDSQESERLLMASELFEKEASRRFPERPCLTTVIDINGKTELVARYVSLIPSLPDSVSFAGVCDLWSTCDQFLTLLAGDEEEHAVLLCNYFLSMGKRVWLIIGSALPEGPTAYVLTFEQNRYLIWNPSTGQSYTQYDVFCPLQTIGCLVNADNTGVFQFALQDPPLAPSGTFFFFINVADPTPFYFPELNRQIVWFNIQSYATPVRMSFDVTKPNLWKPFFSRAFPHPGISSIQPEELVYKQTDRAAAIELQDRLEKILREKLMEWRPRQPTRWNRQCIYSLRPFLPKLEQSGGRELTEEHRLQLQELLGQYRISGFPLHLPFSELRPVIEAVHSTGVHKVDCPNVEFALAVYVHPYPGNVLSVWVYIASLVSTH</sequence>
<dbReference type="Proteomes" id="UP000316079">
    <property type="component" value="Unassembled WGS sequence"/>
</dbReference>
<dbReference type="AlphaFoldDB" id="A0A553QXW4"/>
<evidence type="ECO:0000313" key="4">
    <source>
        <dbReference type="Proteomes" id="UP000316079"/>
    </source>
</evidence>
<evidence type="ECO:0008006" key="5">
    <source>
        <dbReference type="Google" id="ProtNLM"/>
    </source>
</evidence>
<dbReference type="Pfam" id="PF24652">
    <property type="entry name" value="CEP76_C"/>
    <property type="match status" value="1"/>
</dbReference>
<dbReference type="EMBL" id="SRMA01025423">
    <property type="protein sequence ID" value="TRY94813.1"/>
    <property type="molecule type" value="Genomic_DNA"/>
</dbReference>
<dbReference type="GO" id="GO:0035869">
    <property type="term" value="C:ciliary transition zone"/>
    <property type="evidence" value="ECO:0007669"/>
    <property type="project" value="TreeGrafter"/>
</dbReference>
<feature type="domain" description="Centrosomal protein of 76 kDa C-terminal" evidence="1">
    <location>
        <begin position="315"/>
        <end position="434"/>
    </location>
</feature>
<evidence type="ECO:0000259" key="2">
    <source>
        <dbReference type="Pfam" id="PF24656"/>
    </source>
</evidence>
<dbReference type="GO" id="GO:1904491">
    <property type="term" value="P:protein localization to ciliary transition zone"/>
    <property type="evidence" value="ECO:0007669"/>
    <property type="project" value="TreeGrafter"/>
</dbReference>
<protein>
    <recommendedName>
        <fullName evidence="5">Coiled-coil and C2 domain-containing protein 2A</fullName>
    </recommendedName>
</protein>
<reference evidence="3 4" key="1">
    <citation type="journal article" date="2019" name="Sci. Data">
        <title>Hybrid genome assembly and annotation of Danionella translucida.</title>
        <authorList>
            <person name="Kadobianskyi M."/>
            <person name="Schulze L."/>
            <person name="Schuelke M."/>
            <person name="Judkewitz B."/>
        </authorList>
    </citation>
    <scope>NUCLEOTIDE SEQUENCE [LARGE SCALE GENOMIC DNA]</scope>
    <source>
        <strain evidence="3 4">Bolton</strain>
    </source>
</reference>
<evidence type="ECO:0000259" key="1">
    <source>
        <dbReference type="Pfam" id="PF24652"/>
    </source>
</evidence>
<comment type="caution">
    <text evidence="3">The sequence shown here is derived from an EMBL/GenBank/DDBJ whole genome shotgun (WGS) entry which is preliminary data.</text>
</comment>
<organism evidence="3 4">
    <name type="scientific">Danionella cerebrum</name>
    <dbReference type="NCBI Taxonomy" id="2873325"/>
    <lineage>
        <taxon>Eukaryota</taxon>
        <taxon>Metazoa</taxon>
        <taxon>Chordata</taxon>
        <taxon>Craniata</taxon>
        <taxon>Vertebrata</taxon>
        <taxon>Euteleostomi</taxon>
        <taxon>Actinopterygii</taxon>
        <taxon>Neopterygii</taxon>
        <taxon>Teleostei</taxon>
        <taxon>Ostariophysi</taxon>
        <taxon>Cypriniformes</taxon>
        <taxon>Danionidae</taxon>
        <taxon>Danioninae</taxon>
        <taxon>Danionella</taxon>
    </lineage>
</organism>
<feature type="domain" description="CEP76/DRC7 peptidase-like" evidence="2">
    <location>
        <begin position="129"/>
        <end position="218"/>
    </location>
</feature>
<proteinExistence type="predicted"/>
<evidence type="ECO:0000313" key="3">
    <source>
        <dbReference type="EMBL" id="TRY94813.1"/>
    </source>
</evidence>
<accession>A0A553QXW4</accession>
<dbReference type="InterPro" id="IPR056290">
    <property type="entry name" value="CEPT76/DRC7_peptidase-like_dom"/>
</dbReference>